<dbReference type="Gene3D" id="3.90.1310.10">
    <property type="entry name" value="Penicillin-binding protein 2a (Domain 2)"/>
    <property type="match status" value="1"/>
</dbReference>
<dbReference type="InterPro" id="IPR005311">
    <property type="entry name" value="PBP_dimer"/>
</dbReference>
<dbReference type="PANTHER" id="PTHR30627">
    <property type="entry name" value="PEPTIDOGLYCAN D,D-TRANSPEPTIDASE"/>
    <property type="match status" value="1"/>
</dbReference>
<evidence type="ECO:0000256" key="1">
    <source>
        <dbReference type="ARBA" id="ARBA00004370"/>
    </source>
</evidence>
<dbReference type="CDD" id="cd06575">
    <property type="entry name" value="PASTA_Pbp2x-like_2"/>
    <property type="match status" value="1"/>
</dbReference>
<keyword evidence="4" id="KW-1133">Transmembrane helix</keyword>
<dbReference type="PROSITE" id="PS51178">
    <property type="entry name" value="PASTA"/>
    <property type="match status" value="1"/>
</dbReference>
<gene>
    <name evidence="7" type="ORF">AT727_05500</name>
    <name evidence="6" type="ORF">DPCES_1791</name>
</gene>
<dbReference type="SUPFAM" id="SSF54184">
    <property type="entry name" value="Penicillin-binding protein 2x (pbp-2x), c-terminal domain"/>
    <property type="match status" value="1"/>
</dbReference>
<dbReference type="GO" id="GO:0005886">
    <property type="term" value="C:plasma membrane"/>
    <property type="evidence" value="ECO:0007669"/>
    <property type="project" value="TreeGrafter"/>
</dbReference>
<feature type="transmembrane region" description="Helical" evidence="4">
    <location>
        <begin position="12"/>
        <end position="33"/>
    </location>
</feature>
<comment type="subcellular location">
    <subcellularLocation>
        <location evidence="1">Membrane</location>
    </subcellularLocation>
</comment>
<reference evidence="6" key="1">
    <citation type="submission" date="2014-07" db="EMBL/GenBank/DDBJ databases">
        <authorList>
            <person name="Hornung V.Bastian."/>
        </authorList>
    </citation>
    <scope>NUCLEOTIDE SEQUENCE</scope>
    <source>
        <strain evidence="6">PCE-S</strain>
    </source>
</reference>
<dbReference type="RefSeq" id="WP_058491365.1">
    <property type="nucleotide sequence ID" value="NZ_LK996017.1"/>
</dbReference>
<dbReference type="Gene3D" id="3.30.450.330">
    <property type="match status" value="1"/>
</dbReference>
<keyword evidence="4" id="KW-0812">Transmembrane</keyword>
<dbReference type="AlphaFoldDB" id="A0A098AYH9"/>
<dbReference type="EMBL" id="LOCK01000028">
    <property type="protein sequence ID" value="KTE91056.1"/>
    <property type="molecule type" value="Genomic_DNA"/>
</dbReference>
<dbReference type="SMART" id="SM00740">
    <property type="entry name" value="PASTA"/>
    <property type="match status" value="1"/>
</dbReference>
<dbReference type="Proteomes" id="UP000054623">
    <property type="component" value="Unassembled WGS sequence"/>
</dbReference>
<dbReference type="InterPro" id="IPR005543">
    <property type="entry name" value="PASTA_dom"/>
</dbReference>
<dbReference type="GO" id="GO:0051301">
    <property type="term" value="P:cell division"/>
    <property type="evidence" value="ECO:0007669"/>
    <property type="project" value="UniProtKB-KW"/>
</dbReference>
<dbReference type="Pfam" id="PF00905">
    <property type="entry name" value="Transpeptidase"/>
    <property type="match status" value="1"/>
</dbReference>
<dbReference type="Gene3D" id="3.30.10.20">
    <property type="match status" value="1"/>
</dbReference>
<protein>
    <submittedName>
        <fullName evidence="7">Cell division protein FtsI</fullName>
    </submittedName>
    <submittedName>
        <fullName evidence="6">Stage V sporulation protein D</fullName>
    </submittedName>
</protein>
<dbReference type="SUPFAM" id="SSF56601">
    <property type="entry name" value="beta-lactamase/transpeptidase-like"/>
    <property type="match status" value="1"/>
</dbReference>
<name>A0A098AYH9_DESHA</name>
<evidence type="ECO:0000256" key="2">
    <source>
        <dbReference type="ARBA" id="ARBA00007171"/>
    </source>
</evidence>
<dbReference type="InterPro" id="IPR001460">
    <property type="entry name" value="PCN-bd_Tpept"/>
</dbReference>
<organism evidence="6">
    <name type="scientific">Desulfitobacterium hafniense</name>
    <name type="common">Desulfitobacterium frappieri</name>
    <dbReference type="NCBI Taxonomy" id="49338"/>
    <lineage>
        <taxon>Bacteria</taxon>
        <taxon>Bacillati</taxon>
        <taxon>Bacillota</taxon>
        <taxon>Clostridia</taxon>
        <taxon>Eubacteriales</taxon>
        <taxon>Desulfitobacteriaceae</taxon>
        <taxon>Desulfitobacterium</taxon>
    </lineage>
</organism>
<evidence type="ECO:0000313" key="8">
    <source>
        <dbReference type="Proteomes" id="UP000054623"/>
    </source>
</evidence>
<dbReference type="GO" id="GO:0008658">
    <property type="term" value="F:penicillin binding"/>
    <property type="evidence" value="ECO:0007669"/>
    <property type="project" value="InterPro"/>
</dbReference>
<keyword evidence="3 4" id="KW-0472">Membrane</keyword>
<dbReference type="Pfam" id="PF03717">
    <property type="entry name" value="PBP_dimer"/>
    <property type="match status" value="1"/>
</dbReference>
<evidence type="ECO:0000256" key="4">
    <source>
        <dbReference type="SAM" id="Phobius"/>
    </source>
</evidence>
<dbReference type="Gene3D" id="3.40.710.10">
    <property type="entry name" value="DD-peptidase/beta-lactamase superfamily"/>
    <property type="match status" value="1"/>
</dbReference>
<dbReference type="InterPro" id="IPR050515">
    <property type="entry name" value="Beta-lactam/transpept"/>
</dbReference>
<dbReference type="PATRIC" id="fig|49338.4.peg.1929"/>
<keyword evidence="7" id="KW-0131">Cell cycle</keyword>
<dbReference type="InterPro" id="IPR036138">
    <property type="entry name" value="PBP_dimer_sf"/>
</dbReference>
<keyword evidence="7" id="KW-0132">Cell division</keyword>
<evidence type="ECO:0000313" key="7">
    <source>
        <dbReference type="EMBL" id="KTE91056.1"/>
    </source>
</evidence>
<evidence type="ECO:0000259" key="5">
    <source>
        <dbReference type="PROSITE" id="PS51178"/>
    </source>
</evidence>
<proteinExistence type="inferred from homology"/>
<dbReference type="EMBL" id="LK996017">
    <property type="protein sequence ID" value="CDX01678.1"/>
    <property type="molecule type" value="Genomic_DNA"/>
</dbReference>
<feature type="domain" description="PASTA" evidence="5">
    <location>
        <begin position="598"/>
        <end position="655"/>
    </location>
</feature>
<dbReference type="OrthoDB" id="9804124at2"/>
<comment type="similarity">
    <text evidence="2">Belongs to the transpeptidase family.</text>
</comment>
<dbReference type="InterPro" id="IPR012338">
    <property type="entry name" value="Beta-lactam/transpept-like"/>
</dbReference>
<sequence length="672" mass="72902">MKRSYFAREKVLYLVLVLMATVIVGRLFMLQVIDAAELKAKGIERRTSSASLLPERGKILDAQGNVLAQSIPVKEVYGDPRAINELIESKQTKWTKEEIAAKLSEILSIEQEVILEKLNRDLAWVNIANHVELEKADQIKALKLPGIGFSDQQKRVYPMDRLAASVLGIVTLDGNGAEGLEAFYNKELYGTPGYSSQQSLLNPSQLNEPAMRGADLRLTLDSTIQYLIEQQLDQLLETTQGKHIAILAMDPMTGRILGMGSRPTYNPNDYSTTDPEERRNLTISMSYEPGSTFKIITGAAALEEGTVQPDDLFEDPGYIQIGPRYITNWDSDFRPHGKVTFTEGMMLSSNVVLSQVGMNLGKETFYTYLKAFGFGSRTGIDIIGEDSALLVPQDQARDIDMATMSFGQANLVTPLQLLTAISSVANGGTLYKPYIVDKITFPDGTVQEKKPEPVRQVISKATAEQMTAILEAVVNEGTGAAAKIPGIRVAGKTGTAQKVDPDTKGYSKTDFIASFAAYAPADNPKIALLILIDTPQGESHQGGTLAGPVAKTIIEGTLQYYGIPVSGETPSEVSEIPETSFERPAPGEVVPERTPMKGESVVPDLTGLTMRQAGEKLAAAELHFHFSGTGLVRGQNPQPGKVVNAGTVINVEFATLEEILQQGSEAEPPPNP</sequence>
<dbReference type="SUPFAM" id="SSF56519">
    <property type="entry name" value="Penicillin binding protein dimerisation domain"/>
    <property type="match status" value="1"/>
</dbReference>
<reference evidence="7 8" key="2">
    <citation type="submission" date="2015-12" db="EMBL/GenBank/DDBJ databases">
        <title>Draft Genome Sequence of Desulfitobacterium hafniense Strain DH, a Sulfate-reducing Bacterium Isolated from Paddy Soils.</title>
        <authorList>
            <person name="Bao P."/>
            <person name="Zhang X."/>
            <person name="Li G."/>
        </authorList>
    </citation>
    <scope>NUCLEOTIDE SEQUENCE [LARGE SCALE GENOMIC DNA]</scope>
    <source>
        <strain evidence="7 8">DH</strain>
    </source>
</reference>
<dbReference type="GO" id="GO:0071555">
    <property type="term" value="P:cell wall organization"/>
    <property type="evidence" value="ECO:0007669"/>
    <property type="project" value="TreeGrafter"/>
</dbReference>
<evidence type="ECO:0000313" key="6">
    <source>
        <dbReference type="EMBL" id="CDX01678.1"/>
    </source>
</evidence>
<dbReference type="Pfam" id="PF03793">
    <property type="entry name" value="PASTA"/>
    <property type="match status" value="1"/>
</dbReference>
<evidence type="ECO:0000256" key="3">
    <source>
        <dbReference type="ARBA" id="ARBA00023136"/>
    </source>
</evidence>
<dbReference type="PANTHER" id="PTHR30627:SF1">
    <property type="entry name" value="PEPTIDOGLYCAN D,D-TRANSPEPTIDASE FTSI"/>
    <property type="match status" value="1"/>
</dbReference>
<accession>A0A098AYH9</accession>